<feature type="region of interest" description="Disordered" evidence="1">
    <location>
        <begin position="230"/>
        <end position="250"/>
    </location>
</feature>
<evidence type="ECO:0000256" key="1">
    <source>
        <dbReference type="SAM" id="MobiDB-lite"/>
    </source>
</evidence>
<comment type="caution">
    <text evidence="4">The sequence shown here is derived from an EMBL/GenBank/DDBJ whole genome shotgun (WGS) entry which is preliminary data.</text>
</comment>
<dbReference type="Pfam" id="PF26616">
    <property type="entry name" value="CorA-like"/>
    <property type="match status" value="1"/>
</dbReference>
<dbReference type="InterPro" id="IPR058257">
    <property type="entry name" value="CorA-like_dom"/>
</dbReference>
<dbReference type="AlphaFoldDB" id="A0A9P4PIM5"/>
<evidence type="ECO:0000256" key="2">
    <source>
        <dbReference type="SAM" id="Phobius"/>
    </source>
</evidence>
<evidence type="ECO:0000313" key="5">
    <source>
        <dbReference type="Proteomes" id="UP000799764"/>
    </source>
</evidence>
<evidence type="ECO:0000313" key="4">
    <source>
        <dbReference type="EMBL" id="KAF2444642.1"/>
    </source>
</evidence>
<dbReference type="Proteomes" id="UP000799764">
    <property type="component" value="Unassembled WGS sequence"/>
</dbReference>
<feature type="compositionally biased region" description="Polar residues" evidence="1">
    <location>
        <begin position="278"/>
        <end position="293"/>
    </location>
</feature>
<keyword evidence="2" id="KW-1133">Transmembrane helix</keyword>
<feature type="transmembrane region" description="Helical" evidence="2">
    <location>
        <begin position="511"/>
        <end position="531"/>
    </location>
</feature>
<feature type="region of interest" description="Disordered" evidence="1">
    <location>
        <begin position="330"/>
        <end position="358"/>
    </location>
</feature>
<feature type="domain" description="CorA-like transporter" evidence="3">
    <location>
        <begin position="55"/>
        <end position="213"/>
    </location>
</feature>
<gene>
    <name evidence="4" type="ORF">P171DRAFT_513703</name>
</gene>
<dbReference type="EMBL" id="MU001500">
    <property type="protein sequence ID" value="KAF2444642.1"/>
    <property type="molecule type" value="Genomic_DNA"/>
</dbReference>
<sequence>MANQGMTWAWDEFDTYRLAQNTLEDFLTKRFGYYNFFTRVVNGVYKFWIPRALTEVSPSFLDFVYPFGDQENAQDFYFSGFKDELNWQGARQGCSLPSLGRSGSEMRLSFNLRSVEVSARAVDFPWSVRQLAIYHVFDFESGKSTWITLKGNTVIKKRISRLVETSEFSCRSIADQFSNALRIHLLLCDWSVENWRWYINDLENSLRGTTRGALSANVDHTLGSYHVGPEVTPSYPSSPTSPRSQFGSFPHVPRVGTSSTFASPKSKPKQIPHFFSRSSRTASTMSEAKTVTVENDEPRAVEGSGRGLLNKILMLLSNCRLLRKAIGTNQNSSVESKEDGFTTSPERRREPEMIPPGLQEGEEMENAQDTKFSDLQRIQYIEGKVHEVSLVLKLNIETLGQLVRHYSLVMEHGNLSSEIRTKCQKDITEFASYVGGAQKDLQLQLSRTDTLARLQAEQKTFLYGILQYQSMRSSELFAKKAHESALNMEALTNNMNDLAQKTKQETVSMRIITLVTLFFLPGTFIGTFMSTDIIKFGDDNEQHFQWKGLKLYLEICFPLMLLTFFAWFIVYKYVNRERNRDYSRSFSGYAVSV</sequence>
<keyword evidence="2" id="KW-0812">Transmembrane</keyword>
<proteinExistence type="predicted"/>
<keyword evidence="2" id="KW-0472">Membrane</keyword>
<name>A0A9P4PIM5_9PLEO</name>
<keyword evidence="5" id="KW-1185">Reference proteome</keyword>
<feature type="compositionally biased region" description="Basic and acidic residues" evidence="1">
    <location>
        <begin position="335"/>
        <end position="352"/>
    </location>
</feature>
<feature type="transmembrane region" description="Helical" evidence="2">
    <location>
        <begin position="551"/>
        <end position="574"/>
    </location>
</feature>
<evidence type="ECO:0000259" key="3">
    <source>
        <dbReference type="Pfam" id="PF26616"/>
    </source>
</evidence>
<feature type="compositionally biased region" description="Low complexity" evidence="1">
    <location>
        <begin position="230"/>
        <end position="244"/>
    </location>
</feature>
<dbReference type="Gene3D" id="1.20.58.340">
    <property type="entry name" value="Magnesium transport protein CorA, transmembrane region"/>
    <property type="match status" value="1"/>
</dbReference>
<reference evidence="4" key="1">
    <citation type="journal article" date="2020" name="Stud. Mycol.">
        <title>101 Dothideomycetes genomes: a test case for predicting lifestyles and emergence of pathogens.</title>
        <authorList>
            <person name="Haridas S."/>
            <person name="Albert R."/>
            <person name="Binder M."/>
            <person name="Bloem J."/>
            <person name="Labutti K."/>
            <person name="Salamov A."/>
            <person name="Andreopoulos B."/>
            <person name="Baker S."/>
            <person name="Barry K."/>
            <person name="Bills G."/>
            <person name="Bluhm B."/>
            <person name="Cannon C."/>
            <person name="Castanera R."/>
            <person name="Culley D."/>
            <person name="Daum C."/>
            <person name="Ezra D."/>
            <person name="Gonzalez J."/>
            <person name="Henrissat B."/>
            <person name="Kuo A."/>
            <person name="Liang C."/>
            <person name="Lipzen A."/>
            <person name="Lutzoni F."/>
            <person name="Magnuson J."/>
            <person name="Mondo S."/>
            <person name="Nolan M."/>
            <person name="Ohm R."/>
            <person name="Pangilinan J."/>
            <person name="Park H.-J."/>
            <person name="Ramirez L."/>
            <person name="Alfaro M."/>
            <person name="Sun H."/>
            <person name="Tritt A."/>
            <person name="Yoshinaga Y."/>
            <person name="Zwiers L.-H."/>
            <person name="Turgeon B."/>
            <person name="Goodwin S."/>
            <person name="Spatafora J."/>
            <person name="Crous P."/>
            <person name="Grigoriev I."/>
        </authorList>
    </citation>
    <scope>NUCLEOTIDE SEQUENCE</scope>
    <source>
        <strain evidence="4">CBS 690.94</strain>
    </source>
</reference>
<protein>
    <recommendedName>
        <fullName evidence="3">CorA-like transporter domain-containing protein</fullName>
    </recommendedName>
</protein>
<organism evidence="4 5">
    <name type="scientific">Karstenula rhodostoma CBS 690.94</name>
    <dbReference type="NCBI Taxonomy" id="1392251"/>
    <lineage>
        <taxon>Eukaryota</taxon>
        <taxon>Fungi</taxon>
        <taxon>Dikarya</taxon>
        <taxon>Ascomycota</taxon>
        <taxon>Pezizomycotina</taxon>
        <taxon>Dothideomycetes</taxon>
        <taxon>Pleosporomycetidae</taxon>
        <taxon>Pleosporales</taxon>
        <taxon>Massarineae</taxon>
        <taxon>Didymosphaeriaceae</taxon>
        <taxon>Karstenula</taxon>
    </lineage>
</organism>
<feature type="region of interest" description="Disordered" evidence="1">
    <location>
        <begin position="278"/>
        <end position="300"/>
    </location>
</feature>
<accession>A0A9P4PIM5</accession>
<dbReference type="OrthoDB" id="5396681at2759"/>